<dbReference type="Proteomes" id="UP000306319">
    <property type="component" value="Unassembled WGS sequence"/>
</dbReference>
<proteinExistence type="predicted"/>
<name>A0AC61RFP3_9BACT</name>
<gene>
    <name evidence="1" type="ORF">E5331_11410</name>
</gene>
<reference evidence="1" key="1">
    <citation type="submission" date="2019-04" db="EMBL/GenBank/DDBJ databases">
        <title>Microbes associate with the intestines of laboratory mice.</title>
        <authorList>
            <person name="Navarre W."/>
            <person name="Wong E."/>
            <person name="Huang K."/>
            <person name="Tropini C."/>
            <person name="Ng K."/>
            <person name="Yu B."/>
        </authorList>
    </citation>
    <scope>NUCLEOTIDE SEQUENCE</scope>
    <source>
        <strain evidence="1">NM04_E33</strain>
    </source>
</reference>
<accession>A0AC61RFP3</accession>
<sequence>MNLGNKILAACAFVGMLLSGCADDFTPGDPLPEGATGVTISIPRPLTISTRADGDPTTTPNEKEIAAGEGKITSANLYIYKVDDNNNESSELVENVDITQKFTKNNGISHNETTVYTRELQPGKYRFYILANVKGYDVTSTAETLSGEPTEIQVKNVSIKFDSEKQPNLNDGLPMAGKAEDVTMESGGELDATTGTVTIGAGQNVKLNIDLTFLCTKVRYTLLFDNTDNTGFSNIFSTPLTFTNLTVSNCAAETPIYGPSTQSEEITPEKKSFPIESLNHYHFPAAGSTTIAAAGSSNVPKVLNDINDTRATTSSDIDIDNLGAELSAEDLKNPELHQRAVQGILYLPENISEEDASRTTLSFLAQLCNDPSRTFNYNIPLPNGTTDGEIDGSTTTGTAAPDPDNTLVRGHYYDLVARVTSPGDFDIRLSVAPWTLQQIVYTLHGPYFLHLDKTVIPVTAGEKTKIWYESNAESVEIDEGYSPKYKLQDGTEVPLYVLDNTTYSDTLIVSVNPLVDAQSLSEDERAQYNYFHLKAGNLRKKIDVEPLRLDPYLEVDPVLITIDARERIASGVYSGDISVNIHTNLRNVTITLGNEDAWKYANYTEDGNTQKALWLTDWNNVEIESNKNLTITSNNSKLNLHYAGINSGWELWKEKRQLTFDVSGKTENGYLISRQVTVNIVNNIQNYTIHFRPPTGWGNPHIYVYQCLEFPAGSALANKPVGADTEGKTAALEYSFTGKIAFKGWNVGSYNNPDRSTGYVNGFYYFTDDKIGSGPATQWAPGQEGFSKHYYDNMDLCEEHREKLKKVTSYEDGQCPHCILGNVVQYGEYNRLKSAGYNMTWPGIQMKKESDEWWSFELTGIATPGKALIMFADGHNYKPDEGHGSNEYQINYRYPTVRSDGMPDPGIPLFDYPNKEGWFDLRNGGKPQFTSSNPEDRSSSIIYRIYWYKDNESNPDYRDYIQYNDGKGGSYEIRHYSGSEEIDGAVRYYYDITLDSKETNRFVTACKPDGNNSYPTSWMSIVNNRKTASSDKTYNYYLILY</sequence>
<organism evidence="1 2">
    <name type="scientific">Lepagella muris</name>
    <dbReference type="NCBI Taxonomy" id="3032870"/>
    <lineage>
        <taxon>Bacteria</taxon>
        <taxon>Pseudomonadati</taxon>
        <taxon>Bacteroidota</taxon>
        <taxon>Bacteroidia</taxon>
        <taxon>Bacteroidales</taxon>
        <taxon>Muribaculaceae</taxon>
        <taxon>Lepagella</taxon>
    </lineage>
</organism>
<evidence type="ECO:0000313" key="2">
    <source>
        <dbReference type="Proteomes" id="UP000306319"/>
    </source>
</evidence>
<dbReference type="EMBL" id="SRYB01000016">
    <property type="protein sequence ID" value="TGY78127.1"/>
    <property type="molecule type" value="Genomic_DNA"/>
</dbReference>
<protein>
    <submittedName>
        <fullName evidence="1">Uncharacterized protein</fullName>
    </submittedName>
</protein>
<comment type="caution">
    <text evidence="1">The sequence shown here is derived from an EMBL/GenBank/DDBJ whole genome shotgun (WGS) entry which is preliminary data.</text>
</comment>
<evidence type="ECO:0000313" key="1">
    <source>
        <dbReference type="EMBL" id="TGY78127.1"/>
    </source>
</evidence>
<keyword evidence="2" id="KW-1185">Reference proteome</keyword>